<evidence type="ECO:0000256" key="3">
    <source>
        <dbReference type="ARBA" id="ARBA00023163"/>
    </source>
</evidence>
<dbReference type="SUPFAM" id="SSF46689">
    <property type="entry name" value="Homeodomain-like"/>
    <property type="match status" value="1"/>
</dbReference>
<dbReference type="PROSITE" id="PS01124">
    <property type="entry name" value="HTH_ARAC_FAMILY_2"/>
    <property type="match status" value="1"/>
</dbReference>
<keyword evidence="5" id="KW-1133">Transmembrane helix</keyword>
<dbReference type="InterPro" id="IPR018060">
    <property type="entry name" value="HTH_AraC"/>
</dbReference>
<dbReference type="RefSeq" id="WP_168237469.1">
    <property type="nucleotide sequence ID" value="NZ_CP050995.1"/>
</dbReference>
<keyword evidence="2" id="KW-0238">DNA-binding</keyword>
<evidence type="ECO:0000313" key="9">
    <source>
        <dbReference type="Proteomes" id="UP000501570"/>
    </source>
</evidence>
<name>A0ABX6KLH8_CHRGL</name>
<evidence type="ECO:0000256" key="2">
    <source>
        <dbReference type="ARBA" id="ARBA00023125"/>
    </source>
</evidence>
<keyword evidence="1" id="KW-0805">Transcription regulation</keyword>
<feature type="repeat" description="TPR" evidence="4">
    <location>
        <begin position="203"/>
        <end position="236"/>
    </location>
</feature>
<dbReference type="InterPro" id="IPR019734">
    <property type="entry name" value="TPR_rpt"/>
</dbReference>
<dbReference type="PROSITE" id="PS50005">
    <property type="entry name" value="TPR"/>
    <property type="match status" value="1"/>
</dbReference>
<protein>
    <submittedName>
        <fullName evidence="8">Helix-turn-helix transcriptional regulator</fullName>
    </submittedName>
</protein>
<evidence type="ECO:0000313" key="8">
    <source>
        <dbReference type="EMBL" id="QIY89497.1"/>
    </source>
</evidence>
<evidence type="ECO:0000256" key="5">
    <source>
        <dbReference type="SAM" id="Phobius"/>
    </source>
</evidence>
<proteinExistence type="predicted"/>
<dbReference type="PANTHER" id="PTHR43280:SF34">
    <property type="entry name" value="ARAC-FAMILY TRANSCRIPTIONAL REGULATOR"/>
    <property type="match status" value="1"/>
</dbReference>
<sequence>MKKIYLFFTFFFLYATFAQNSKISNSGLENIDEEIKKSKAYAASDPITATKKLQQLKEQCEKIHYTNGAMTSSMGLVLLYYNAGNYKKTIEESRFVEKYAKNLQAFDYVSDIYRMRSNAYREMGLIDECLAELKKSLINVEDIKAPNRRFYRKSLIYESYAGIYESKGDSKKHIFYRHRSIVSSYQMPENNPETINAKYQNLAYQFASLGLAYSNLKVNDSARYYFKKALKIHESDKYDIYVNGRATLLSDMAKFYNDNGEYHHAILFAKKAERFEKQTPMPYIRKDIYHTLFSSYVETHKQDSSRYYSKLYVSLSDSLLKSEKESMITPVKQIISDKEHENKTTIKNILIISALILFAAILMGWLFWRRKNRIIHGKYKDLIAKISEQQNEQKLELKNNVGNNQTKASITITDETIKALLLKLEKFENSKKYLRKDVNLTWLANNLSTNTKYLSEVIKVYRNHNFTSYINELRINYIIRKLYENPVYREYKITYLAEECGYATPRVFVNAFKQQTGFTPSYFVEQLKASE</sequence>
<evidence type="ECO:0000256" key="1">
    <source>
        <dbReference type="ARBA" id="ARBA00023015"/>
    </source>
</evidence>
<dbReference type="SMART" id="SM00342">
    <property type="entry name" value="HTH_ARAC"/>
    <property type="match status" value="1"/>
</dbReference>
<keyword evidence="3" id="KW-0804">Transcription</keyword>
<dbReference type="Gene3D" id="1.25.40.10">
    <property type="entry name" value="Tetratricopeptide repeat domain"/>
    <property type="match status" value="1"/>
</dbReference>
<dbReference type="PANTHER" id="PTHR43280">
    <property type="entry name" value="ARAC-FAMILY TRANSCRIPTIONAL REGULATOR"/>
    <property type="match status" value="1"/>
</dbReference>
<feature type="chain" id="PRO_5045147525" evidence="6">
    <location>
        <begin position="19"/>
        <end position="531"/>
    </location>
</feature>
<dbReference type="SMART" id="SM00028">
    <property type="entry name" value="TPR"/>
    <property type="match status" value="3"/>
</dbReference>
<keyword evidence="9" id="KW-1185">Reference proteome</keyword>
<feature type="signal peptide" evidence="6">
    <location>
        <begin position="1"/>
        <end position="18"/>
    </location>
</feature>
<feature type="transmembrane region" description="Helical" evidence="5">
    <location>
        <begin position="349"/>
        <end position="368"/>
    </location>
</feature>
<dbReference type="EMBL" id="CP050995">
    <property type="protein sequence ID" value="QIY89497.1"/>
    <property type="molecule type" value="Genomic_DNA"/>
</dbReference>
<dbReference type="InterPro" id="IPR011990">
    <property type="entry name" value="TPR-like_helical_dom_sf"/>
</dbReference>
<dbReference type="SUPFAM" id="SSF48452">
    <property type="entry name" value="TPR-like"/>
    <property type="match status" value="1"/>
</dbReference>
<keyword evidence="6" id="KW-0732">Signal</keyword>
<keyword evidence="5" id="KW-0812">Transmembrane</keyword>
<reference evidence="8 9" key="1">
    <citation type="submission" date="2019-09" db="EMBL/GenBank/DDBJ databases">
        <title>FDA dAtabase for Regulatory Grade micrObial Sequences (FDA-ARGOS): Supporting development and validation of Infectious Disease Dx tests.</title>
        <authorList>
            <person name="Sciortino C."/>
            <person name="Tallon L."/>
            <person name="Sadzewicz L."/>
            <person name="Vavikolanu K."/>
            <person name="Mehta A."/>
            <person name="Aluvathingal J."/>
            <person name="Nadendla S."/>
            <person name="Nandy P."/>
            <person name="Geyer C."/>
            <person name="Yan Y."/>
            <person name="Sichtig H."/>
        </authorList>
    </citation>
    <scope>NUCLEOTIDE SEQUENCE [LARGE SCALE GENOMIC DNA]</scope>
    <source>
        <strain evidence="8 9">FDAARGOS_636</strain>
    </source>
</reference>
<keyword evidence="5" id="KW-0472">Membrane</keyword>
<dbReference type="InterPro" id="IPR009057">
    <property type="entry name" value="Homeodomain-like_sf"/>
</dbReference>
<dbReference type="Pfam" id="PF12833">
    <property type="entry name" value="HTH_18"/>
    <property type="match status" value="1"/>
</dbReference>
<evidence type="ECO:0000256" key="6">
    <source>
        <dbReference type="SAM" id="SignalP"/>
    </source>
</evidence>
<organism evidence="8 9">
    <name type="scientific">Chryseobacterium gallinarum</name>
    <dbReference type="NCBI Taxonomy" id="1324352"/>
    <lineage>
        <taxon>Bacteria</taxon>
        <taxon>Pseudomonadati</taxon>
        <taxon>Bacteroidota</taxon>
        <taxon>Flavobacteriia</taxon>
        <taxon>Flavobacteriales</taxon>
        <taxon>Weeksellaceae</taxon>
        <taxon>Chryseobacterium group</taxon>
        <taxon>Chryseobacterium</taxon>
    </lineage>
</organism>
<dbReference type="Gene3D" id="1.10.10.60">
    <property type="entry name" value="Homeodomain-like"/>
    <property type="match status" value="2"/>
</dbReference>
<accession>A0ABX6KLH8</accession>
<dbReference type="Proteomes" id="UP000501570">
    <property type="component" value="Chromosome"/>
</dbReference>
<evidence type="ECO:0000259" key="7">
    <source>
        <dbReference type="PROSITE" id="PS01124"/>
    </source>
</evidence>
<feature type="domain" description="HTH araC/xylS-type" evidence="7">
    <location>
        <begin position="434"/>
        <end position="526"/>
    </location>
</feature>
<evidence type="ECO:0000256" key="4">
    <source>
        <dbReference type="PROSITE-ProRule" id="PRU00339"/>
    </source>
</evidence>
<keyword evidence="4" id="KW-0802">TPR repeat</keyword>
<gene>
    <name evidence="8" type="ORF">FOB44_01995</name>
</gene>